<name>A0A1T4L9X7_9BACT</name>
<dbReference type="PROSITE" id="PS50007">
    <property type="entry name" value="PIPLC_X_DOMAIN"/>
    <property type="match status" value="1"/>
</dbReference>
<organism evidence="1 2">
    <name type="scientific">Sediminibacterium ginsengisoli</name>
    <dbReference type="NCBI Taxonomy" id="413434"/>
    <lineage>
        <taxon>Bacteria</taxon>
        <taxon>Pseudomonadati</taxon>
        <taxon>Bacteroidota</taxon>
        <taxon>Chitinophagia</taxon>
        <taxon>Chitinophagales</taxon>
        <taxon>Chitinophagaceae</taxon>
        <taxon>Sediminibacterium</taxon>
    </lineage>
</organism>
<protein>
    <recommendedName>
        <fullName evidence="3">Phosphatidylinositol diacylglycerol-lyase</fullName>
    </recommendedName>
</protein>
<evidence type="ECO:0008006" key="3">
    <source>
        <dbReference type="Google" id="ProtNLM"/>
    </source>
</evidence>
<dbReference type="Gene3D" id="3.20.20.190">
    <property type="entry name" value="Phosphatidylinositol (PI) phosphodiesterase"/>
    <property type="match status" value="1"/>
</dbReference>
<dbReference type="PANTHER" id="PTHR13593:SF113">
    <property type="entry name" value="SI:DKEY-266F7.9"/>
    <property type="match status" value="1"/>
</dbReference>
<dbReference type="GO" id="GO:0008081">
    <property type="term" value="F:phosphoric diester hydrolase activity"/>
    <property type="evidence" value="ECO:0007669"/>
    <property type="project" value="InterPro"/>
</dbReference>
<sequence length="717" mass="80311">MDYKNWMYNLYAGQRNNTLIQNICFPATHDSGTCKLRDKATTDTDAQMVTLLDTINSISTKLSAIPGLIGIIGEAEKWVCDKIFDSILGVSQTTTRTIGEQLRDGIRCLDLRIKYSHENHTGKHRFFTYHGMVGSNMEDVLGDIKTFLEKTSGEIVVVNVGHFQHFLEHSYTEFINLLSTYLEEYAFLCCTAYDSNSNTYQVQNDYFTQTYEQIVTQRTGKIQSTVIITFGNTYNIEQSPTGYFLWPNQYCSPSSSSSSGPVTGSYSDSDDFNTMLQGQVTNWQQADGIPFALYMTLTFTDDDITNIITNAALPAISDLLPIVLVALPPGINVAAYIGLKEYISYLLSTTTEPPWTTINQMSAPIQSQLYGLVAQSFVQQGATTNTIAYIYVDFYENTNLVDLCIALNTSNNFQVQYLTMFGMDSNTFITQQLFPGGIMGNQVFSQGWENNYCALSPYQVGGTNYLYGFSPDSSPANFWFIQELLSDGTLGPAQTAQGNFENTYLTQTTYSVQGNTFLFGMNHEDNYQFTQQLLADGTMASEQAQGDQWENGPYAVIATYTIPNGPTYMFGHNINTQYWFIQELNSDGTMGTETQNGTFEDGPYTSAVAFLIGNTNYLFGFNAYTNYWFVQQLTSSGTLGTQTDTGNWENSYNWFAVYEALGRVFLFGFCDGHNYWFIQEILPDGTFAKSQSSGGYWNNPYQLFGVYSPVANQNNAQ</sequence>
<accession>A0A1T4L9X7</accession>
<dbReference type="InterPro" id="IPR051057">
    <property type="entry name" value="PI-PLC_domain"/>
</dbReference>
<dbReference type="RefSeq" id="WP_139366989.1">
    <property type="nucleotide sequence ID" value="NZ_FUWH01000002.1"/>
</dbReference>
<dbReference type="SUPFAM" id="SSF51695">
    <property type="entry name" value="PLC-like phosphodiesterases"/>
    <property type="match status" value="1"/>
</dbReference>
<dbReference type="GO" id="GO:0006629">
    <property type="term" value="P:lipid metabolic process"/>
    <property type="evidence" value="ECO:0007669"/>
    <property type="project" value="InterPro"/>
</dbReference>
<dbReference type="OrthoDB" id="8455098at2"/>
<reference evidence="1 2" key="1">
    <citation type="submission" date="2017-02" db="EMBL/GenBank/DDBJ databases">
        <authorList>
            <person name="Peterson S.W."/>
        </authorList>
    </citation>
    <scope>NUCLEOTIDE SEQUENCE [LARGE SCALE GENOMIC DNA]</scope>
    <source>
        <strain evidence="1 2">DSM 22335</strain>
    </source>
</reference>
<dbReference type="STRING" id="413434.SAMN04488132_102390"/>
<dbReference type="AlphaFoldDB" id="A0A1T4L9X7"/>
<dbReference type="Proteomes" id="UP000190888">
    <property type="component" value="Unassembled WGS sequence"/>
</dbReference>
<evidence type="ECO:0000313" key="2">
    <source>
        <dbReference type="Proteomes" id="UP000190888"/>
    </source>
</evidence>
<dbReference type="InterPro" id="IPR017946">
    <property type="entry name" value="PLC-like_Pdiesterase_TIM-brl"/>
</dbReference>
<evidence type="ECO:0000313" key="1">
    <source>
        <dbReference type="EMBL" id="SJZ51549.1"/>
    </source>
</evidence>
<gene>
    <name evidence="1" type="ORF">SAMN04488132_102390</name>
</gene>
<keyword evidence="2" id="KW-1185">Reference proteome</keyword>
<proteinExistence type="predicted"/>
<dbReference type="PANTHER" id="PTHR13593">
    <property type="match status" value="1"/>
</dbReference>
<dbReference type="EMBL" id="FUWH01000002">
    <property type="protein sequence ID" value="SJZ51549.1"/>
    <property type="molecule type" value="Genomic_DNA"/>
</dbReference>